<evidence type="ECO:0000256" key="4">
    <source>
        <dbReference type="ARBA" id="ARBA00023014"/>
    </source>
</evidence>
<dbReference type="RefSeq" id="WP_048112041.1">
    <property type="nucleotide sequence ID" value="NZ_CP010070.1"/>
</dbReference>
<keyword evidence="1" id="KW-0004">4Fe-4S</keyword>
<sequence length="55" mass="5499">MPPKVNAAECVACGSCADVCPQDAITIDDIAVIDASKCVDCGACVDECPPGAITE</sequence>
<dbReference type="KEGG" id="mear:Mpt1_c06240"/>
<dbReference type="PANTHER" id="PTHR24960:SF79">
    <property type="entry name" value="PHOTOSYSTEM I IRON-SULFUR CENTER"/>
    <property type="match status" value="1"/>
</dbReference>
<dbReference type="PROSITE" id="PS51379">
    <property type="entry name" value="4FE4S_FER_2"/>
    <property type="match status" value="2"/>
</dbReference>
<dbReference type="Gene3D" id="3.30.70.20">
    <property type="match status" value="2"/>
</dbReference>
<feature type="domain" description="4Fe-4S ferredoxin-type" evidence="5">
    <location>
        <begin position="31"/>
        <end position="55"/>
    </location>
</feature>
<dbReference type="InterPro" id="IPR017896">
    <property type="entry name" value="4Fe4S_Fe-S-bd"/>
</dbReference>
<dbReference type="PROSITE" id="PS00198">
    <property type="entry name" value="4FE4S_FER_1"/>
    <property type="match status" value="1"/>
</dbReference>
<dbReference type="GO" id="GO:0016491">
    <property type="term" value="F:oxidoreductase activity"/>
    <property type="evidence" value="ECO:0007669"/>
    <property type="project" value="UniProtKB-ARBA"/>
</dbReference>
<evidence type="ECO:0000256" key="1">
    <source>
        <dbReference type="ARBA" id="ARBA00022485"/>
    </source>
</evidence>
<keyword evidence="3" id="KW-0408">Iron</keyword>
<evidence type="ECO:0000313" key="6">
    <source>
        <dbReference type="EMBL" id="AIZ56510.1"/>
    </source>
</evidence>
<evidence type="ECO:0000259" key="5">
    <source>
        <dbReference type="PROSITE" id="PS51379"/>
    </source>
</evidence>
<proteinExistence type="predicted"/>
<organism evidence="6 7">
    <name type="scientific">Candidatus Methanoplasma termitum</name>
    <dbReference type="NCBI Taxonomy" id="1577791"/>
    <lineage>
        <taxon>Archaea</taxon>
        <taxon>Methanobacteriati</taxon>
        <taxon>Thermoplasmatota</taxon>
        <taxon>Thermoplasmata</taxon>
        <taxon>Methanomassiliicoccales</taxon>
        <taxon>Methanomassiliicoccaceae</taxon>
        <taxon>Candidatus Methanoplasma</taxon>
    </lineage>
</organism>
<dbReference type="AlphaFoldDB" id="A0A0A7LBI1"/>
<reference evidence="6 7" key="1">
    <citation type="journal article" date="2014" name="Appl. Environ. Microbiol.">
        <title>Comparative Genome Analysis of 'Candidatus Methanoplasma termitum' Indicates a New Mode of Energy Metabolism in the Seventh Order of Methanogens.</title>
        <authorList>
            <person name="Lang K."/>
            <person name="Schuldes J."/>
            <person name="Klingl A."/>
            <person name="Poehlein A."/>
            <person name="Daniel R."/>
            <person name="Brune A."/>
        </authorList>
    </citation>
    <scope>NUCLEOTIDE SEQUENCE [LARGE SCALE GENOMIC DNA]</scope>
    <source>
        <strain evidence="7">Mpt1</strain>
    </source>
</reference>
<keyword evidence="2" id="KW-0479">Metal-binding</keyword>
<dbReference type="InterPro" id="IPR050157">
    <property type="entry name" value="PSI_iron-sulfur_center"/>
</dbReference>
<dbReference type="Pfam" id="PF12838">
    <property type="entry name" value="Fer4_7"/>
    <property type="match status" value="1"/>
</dbReference>
<evidence type="ECO:0000256" key="2">
    <source>
        <dbReference type="ARBA" id="ARBA00022723"/>
    </source>
</evidence>
<dbReference type="PANTHER" id="PTHR24960">
    <property type="entry name" value="PHOTOSYSTEM I IRON-SULFUR CENTER-RELATED"/>
    <property type="match status" value="1"/>
</dbReference>
<dbReference type="GeneID" id="24818290"/>
<protein>
    <submittedName>
        <fullName evidence="6">Ferredoxin</fullName>
    </submittedName>
</protein>
<gene>
    <name evidence="6" type="ORF">Mpt1_c06240</name>
</gene>
<name>A0A0A7LBI1_9ARCH</name>
<dbReference type="Proteomes" id="UP000030787">
    <property type="component" value="Chromosome"/>
</dbReference>
<accession>A0A0A7LBI1</accession>
<keyword evidence="7" id="KW-1185">Reference proteome</keyword>
<dbReference type="SUPFAM" id="SSF54862">
    <property type="entry name" value="4Fe-4S ferredoxins"/>
    <property type="match status" value="1"/>
</dbReference>
<dbReference type="InterPro" id="IPR017900">
    <property type="entry name" value="4Fe4S_Fe_S_CS"/>
</dbReference>
<dbReference type="STRING" id="1577791.Mpt1_c06240"/>
<dbReference type="GO" id="GO:0046872">
    <property type="term" value="F:metal ion binding"/>
    <property type="evidence" value="ECO:0007669"/>
    <property type="project" value="UniProtKB-KW"/>
</dbReference>
<evidence type="ECO:0000256" key="3">
    <source>
        <dbReference type="ARBA" id="ARBA00023004"/>
    </source>
</evidence>
<evidence type="ECO:0000313" key="7">
    <source>
        <dbReference type="Proteomes" id="UP000030787"/>
    </source>
</evidence>
<keyword evidence="4" id="KW-0411">Iron-sulfur</keyword>
<dbReference type="GO" id="GO:0051539">
    <property type="term" value="F:4 iron, 4 sulfur cluster binding"/>
    <property type="evidence" value="ECO:0007669"/>
    <property type="project" value="UniProtKB-KW"/>
</dbReference>
<dbReference type="HOGENOM" id="CLU_139698_5_6_2"/>
<feature type="domain" description="4Fe-4S ferredoxin-type" evidence="5">
    <location>
        <begin position="1"/>
        <end position="30"/>
    </location>
</feature>
<dbReference type="EMBL" id="CP010070">
    <property type="protein sequence ID" value="AIZ56510.1"/>
    <property type="molecule type" value="Genomic_DNA"/>
</dbReference>